<dbReference type="Ensembl" id="ENSCINT00000036248.1">
    <property type="protein sequence ID" value="ENSCINP00000033941.1"/>
    <property type="gene ID" value="ENSCING00000020718.1"/>
</dbReference>
<dbReference type="SUPFAM" id="SSF54236">
    <property type="entry name" value="Ubiquitin-like"/>
    <property type="match status" value="1"/>
</dbReference>
<reference evidence="4" key="1">
    <citation type="journal article" date="2002" name="Science">
        <title>The draft genome of Ciona intestinalis: insights into chordate and vertebrate origins.</title>
        <authorList>
            <person name="Dehal P."/>
            <person name="Satou Y."/>
            <person name="Campbell R.K."/>
            <person name="Chapman J."/>
            <person name="Degnan B."/>
            <person name="De Tomaso A."/>
            <person name="Davidson B."/>
            <person name="Di Gregorio A."/>
            <person name="Gelpke M."/>
            <person name="Goodstein D.M."/>
            <person name="Harafuji N."/>
            <person name="Hastings K.E."/>
            <person name="Ho I."/>
            <person name="Hotta K."/>
            <person name="Huang W."/>
            <person name="Kawashima T."/>
            <person name="Lemaire P."/>
            <person name="Martinez D."/>
            <person name="Meinertzhagen I.A."/>
            <person name="Necula S."/>
            <person name="Nonaka M."/>
            <person name="Putnam N."/>
            <person name="Rash S."/>
            <person name="Saiga H."/>
            <person name="Satake M."/>
            <person name="Terry A."/>
            <person name="Yamada L."/>
            <person name="Wang H.G."/>
            <person name="Awazu S."/>
            <person name="Azumi K."/>
            <person name="Boore J."/>
            <person name="Branno M."/>
            <person name="Chin-Bow S."/>
            <person name="DeSantis R."/>
            <person name="Doyle S."/>
            <person name="Francino P."/>
            <person name="Keys D.N."/>
            <person name="Haga S."/>
            <person name="Hayashi H."/>
            <person name="Hino K."/>
            <person name="Imai K.S."/>
            <person name="Inaba K."/>
            <person name="Kano S."/>
            <person name="Kobayashi K."/>
            <person name="Kobayashi M."/>
            <person name="Lee B.I."/>
            <person name="Makabe K.W."/>
            <person name="Manohar C."/>
            <person name="Matassi G."/>
            <person name="Medina M."/>
            <person name="Mochizuki Y."/>
            <person name="Mount S."/>
            <person name="Morishita T."/>
            <person name="Miura S."/>
            <person name="Nakayama A."/>
            <person name="Nishizaka S."/>
            <person name="Nomoto H."/>
            <person name="Ohta F."/>
            <person name="Oishi K."/>
            <person name="Rigoutsos I."/>
            <person name="Sano M."/>
            <person name="Sasaki A."/>
            <person name="Sasakura Y."/>
            <person name="Shoguchi E."/>
            <person name="Shin-i T."/>
            <person name="Spagnuolo A."/>
            <person name="Stainier D."/>
            <person name="Suzuki M.M."/>
            <person name="Tassy O."/>
            <person name="Takatori N."/>
            <person name="Tokuoka M."/>
            <person name="Yagi K."/>
            <person name="Yoshizaki F."/>
            <person name="Wada S."/>
            <person name="Zhang C."/>
            <person name="Hyatt P.D."/>
            <person name="Larimer F."/>
            <person name="Detter C."/>
            <person name="Doggett N."/>
            <person name="Glavina T."/>
            <person name="Hawkins T."/>
            <person name="Richardson P."/>
            <person name="Lucas S."/>
            <person name="Kohara Y."/>
            <person name="Levine M."/>
            <person name="Satoh N."/>
            <person name="Rokhsar D.S."/>
        </authorList>
    </citation>
    <scope>NUCLEOTIDE SEQUENCE [LARGE SCALE GENOMIC DNA]</scope>
</reference>
<dbReference type="HOGENOM" id="CLU_1131206_0_0_1"/>
<dbReference type="InterPro" id="IPR001012">
    <property type="entry name" value="UBX_dom"/>
</dbReference>
<protein>
    <recommendedName>
        <fullName evidence="2">UBX domain-containing protein</fullName>
    </recommendedName>
</protein>
<dbReference type="OMA" id="NDVDWLT"/>
<reference evidence="3" key="4">
    <citation type="submission" date="2025-09" db="UniProtKB">
        <authorList>
            <consortium name="Ensembl"/>
        </authorList>
    </citation>
    <scope>IDENTIFICATION</scope>
</reference>
<dbReference type="EMBL" id="EAAA01002494">
    <property type="status" value="NOT_ANNOTATED_CDS"/>
    <property type="molecule type" value="Genomic_DNA"/>
</dbReference>
<keyword evidence="4" id="KW-1185">Reference proteome</keyword>
<dbReference type="InterPro" id="IPR029071">
    <property type="entry name" value="Ubiquitin-like_domsf"/>
</dbReference>
<evidence type="ECO:0000259" key="2">
    <source>
        <dbReference type="PROSITE" id="PS50033"/>
    </source>
</evidence>
<evidence type="ECO:0000256" key="1">
    <source>
        <dbReference type="SAM" id="MobiDB-lite"/>
    </source>
</evidence>
<feature type="region of interest" description="Disordered" evidence="1">
    <location>
        <begin position="162"/>
        <end position="188"/>
    </location>
</feature>
<dbReference type="PROSITE" id="PS50033">
    <property type="entry name" value="UBX"/>
    <property type="match status" value="1"/>
</dbReference>
<dbReference type="AlphaFoldDB" id="H2XWA7"/>
<feature type="compositionally biased region" description="Polar residues" evidence="1">
    <location>
        <begin position="17"/>
        <end position="43"/>
    </location>
</feature>
<dbReference type="STRING" id="7719.ENSCINP00000033941"/>
<dbReference type="Proteomes" id="UP000008144">
    <property type="component" value="Chromosome 7"/>
</dbReference>
<feature type="region of interest" description="Disordered" evidence="1">
    <location>
        <begin position="1"/>
        <end position="110"/>
    </location>
</feature>
<reference evidence="3" key="3">
    <citation type="submission" date="2025-08" db="UniProtKB">
        <authorList>
            <consortium name="Ensembl"/>
        </authorList>
    </citation>
    <scope>IDENTIFICATION</scope>
</reference>
<accession>H2XWA7</accession>
<name>H2XWA7_CIOIN</name>
<sequence>MHRPVRPKSAKGKTRPTRFSTTRSNEASTSTNISRTQRTNQHHVPNATETHDRNSIITKRISNAEKLTPSPQFPDITRPPSSLSKYRILPGITPTPPVDRGEGNSPQDNDVDWLTEQAQQLLLDSALQRQANPKSPLTTTKRAAVVNTSVDNKRKKVYPTQSVFSHSSKQVVKRPPKPKPPKEPSANEDRLLLALKLPDGTRVQRYFRPSNNIHEVLAYAQIQYPVLQMSVCDICRMDSIPKKIIT</sequence>
<organism evidence="3 4">
    <name type="scientific">Ciona intestinalis</name>
    <name type="common">Transparent sea squirt</name>
    <name type="synonym">Ascidia intestinalis</name>
    <dbReference type="NCBI Taxonomy" id="7719"/>
    <lineage>
        <taxon>Eukaryota</taxon>
        <taxon>Metazoa</taxon>
        <taxon>Chordata</taxon>
        <taxon>Tunicata</taxon>
        <taxon>Ascidiacea</taxon>
        <taxon>Phlebobranchia</taxon>
        <taxon>Cionidae</taxon>
        <taxon>Ciona</taxon>
    </lineage>
</organism>
<dbReference type="GeneTree" id="ENSGT00390000012939"/>
<feature type="compositionally biased region" description="Basic residues" evidence="1">
    <location>
        <begin position="1"/>
        <end position="16"/>
    </location>
</feature>
<reference evidence="3" key="2">
    <citation type="journal article" date="2008" name="Genome Biol.">
        <title>Improved genome assembly and evidence-based global gene model set for the chordate Ciona intestinalis: new insight into intron and operon populations.</title>
        <authorList>
            <person name="Satou Y."/>
            <person name="Mineta K."/>
            <person name="Ogasawara M."/>
            <person name="Sasakura Y."/>
            <person name="Shoguchi E."/>
            <person name="Ueno K."/>
            <person name="Yamada L."/>
            <person name="Matsumoto J."/>
            <person name="Wasserscheid J."/>
            <person name="Dewar K."/>
            <person name="Wiley G.B."/>
            <person name="Macmil S.L."/>
            <person name="Roe B.A."/>
            <person name="Zeller R.W."/>
            <person name="Hastings K.E."/>
            <person name="Lemaire P."/>
            <person name="Lindquist E."/>
            <person name="Endo T."/>
            <person name="Hotta K."/>
            <person name="Inaba K."/>
        </authorList>
    </citation>
    <scope>NUCLEOTIDE SEQUENCE [LARGE SCALE GENOMIC DNA]</scope>
    <source>
        <strain evidence="3">wild type</strain>
    </source>
</reference>
<evidence type="ECO:0000313" key="4">
    <source>
        <dbReference type="Proteomes" id="UP000008144"/>
    </source>
</evidence>
<feature type="domain" description="UBX" evidence="2">
    <location>
        <begin position="186"/>
        <end position="246"/>
    </location>
</feature>
<dbReference type="GO" id="GO:0005783">
    <property type="term" value="C:endoplasmic reticulum"/>
    <property type="evidence" value="ECO:0000318"/>
    <property type="project" value="GO_Central"/>
</dbReference>
<dbReference type="GO" id="GO:0036503">
    <property type="term" value="P:ERAD pathway"/>
    <property type="evidence" value="ECO:0000318"/>
    <property type="project" value="GO_Central"/>
</dbReference>
<proteinExistence type="predicted"/>
<dbReference type="Pfam" id="PF00789">
    <property type="entry name" value="UBX"/>
    <property type="match status" value="1"/>
</dbReference>
<evidence type="ECO:0000313" key="3">
    <source>
        <dbReference type="Ensembl" id="ENSCINP00000033941.1"/>
    </source>
</evidence>
<dbReference type="GO" id="GO:0043130">
    <property type="term" value="F:ubiquitin binding"/>
    <property type="evidence" value="ECO:0000318"/>
    <property type="project" value="GO_Central"/>
</dbReference>
<dbReference type="InParanoid" id="H2XWA7"/>